<evidence type="ECO:0000313" key="3">
    <source>
        <dbReference type="EMBL" id="KXH61545.1"/>
    </source>
</evidence>
<gene>
    <name evidence="3" type="ORF">CSAL01_08351</name>
</gene>
<evidence type="ECO:0000256" key="2">
    <source>
        <dbReference type="SAM" id="MobiDB-lite"/>
    </source>
</evidence>
<dbReference type="Proteomes" id="UP000070121">
    <property type="component" value="Unassembled WGS sequence"/>
</dbReference>
<feature type="compositionally biased region" description="Low complexity" evidence="2">
    <location>
        <begin position="101"/>
        <end position="112"/>
    </location>
</feature>
<evidence type="ECO:0000313" key="4">
    <source>
        <dbReference type="Proteomes" id="UP000070121"/>
    </source>
</evidence>
<reference evidence="3 4" key="1">
    <citation type="submission" date="2014-02" db="EMBL/GenBank/DDBJ databases">
        <title>The genome sequence of Colletotrichum salicis CBS 607.94.</title>
        <authorList>
            <person name="Baroncelli R."/>
            <person name="Thon M.R."/>
        </authorList>
    </citation>
    <scope>NUCLEOTIDE SEQUENCE [LARGE SCALE GENOMIC DNA]</scope>
    <source>
        <strain evidence="3 4">CBS 607.94</strain>
    </source>
</reference>
<sequence>MTLPRLFRSLQRHLPRAIPRPTSLTTTTSLTITTSLTATAFPQTRLFSNTSPLRGKVVHPDMDDYIRYSLRDGPPRTPRPKPLYSLFRQHSWPNTPPAPAPATTTTTTTKTPLTLTTPTFISAFQPTLRNRRVSSSSRTPEDLAQIESSLRQLKNLNSQVDALSVLADDLNDRVGAYSKLMEKPPRFRGELLPWCREVLSRFREDRRLQSQRDAVNVLQEPSNT</sequence>
<keyword evidence="1" id="KW-0175">Coiled coil</keyword>
<dbReference type="AlphaFoldDB" id="A0A135UMD4"/>
<feature type="coiled-coil region" evidence="1">
    <location>
        <begin position="146"/>
        <end position="173"/>
    </location>
</feature>
<name>A0A135UMD4_9PEZI</name>
<dbReference type="OrthoDB" id="10598511at2759"/>
<protein>
    <submittedName>
        <fullName evidence="3">Uncharacterized protein</fullName>
    </submittedName>
</protein>
<keyword evidence="4" id="KW-1185">Reference proteome</keyword>
<evidence type="ECO:0000256" key="1">
    <source>
        <dbReference type="SAM" id="Coils"/>
    </source>
</evidence>
<organism evidence="3 4">
    <name type="scientific">Colletotrichum salicis</name>
    <dbReference type="NCBI Taxonomy" id="1209931"/>
    <lineage>
        <taxon>Eukaryota</taxon>
        <taxon>Fungi</taxon>
        <taxon>Dikarya</taxon>
        <taxon>Ascomycota</taxon>
        <taxon>Pezizomycotina</taxon>
        <taxon>Sordariomycetes</taxon>
        <taxon>Hypocreomycetidae</taxon>
        <taxon>Glomerellales</taxon>
        <taxon>Glomerellaceae</taxon>
        <taxon>Colletotrichum</taxon>
        <taxon>Colletotrichum acutatum species complex</taxon>
    </lineage>
</organism>
<dbReference type="EMBL" id="JFFI01001268">
    <property type="protein sequence ID" value="KXH61545.1"/>
    <property type="molecule type" value="Genomic_DNA"/>
</dbReference>
<comment type="caution">
    <text evidence="3">The sequence shown here is derived from an EMBL/GenBank/DDBJ whole genome shotgun (WGS) entry which is preliminary data.</text>
</comment>
<feature type="region of interest" description="Disordered" evidence="2">
    <location>
        <begin position="90"/>
        <end position="112"/>
    </location>
</feature>
<proteinExistence type="predicted"/>
<accession>A0A135UMD4</accession>